<dbReference type="Pfam" id="PF01938">
    <property type="entry name" value="TRAM"/>
    <property type="match status" value="1"/>
</dbReference>
<dbReference type="SUPFAM" id="SSF50249">
    <property type="entry name" value="Nucleic acid-binding proteins"/>
    <property type="match status" value="1"/>
</dbReference>
<evidence type="ECO:0000256" key="10">
    <source>
        <dbReference type="ARBA" id="ARBA00059995"/>
    </source>
</evidence>
<sequence length="467" mass="52935">MSSLFSKPRKQSAKSKKEPPQPRYQPEAATNPFAEDFPHALQVLRLSHEGRGVARTNEGKTVFIEGALPGEWVTYKVRKTLSRYDEAVIDQLLQASPQRQEAFCPHYVSCGGCQLQHLQQDAQLAFKQQLVAELLEYPEADMAAPLTASPFGYRRKARLGIKWRKDGRLLLGFREKNSAFVTATPECKVLMPELQALLPLLYEFLPKLEGRKHLGHLELIQGDQQLGLVVRLLRPWARMSPVDRRLWKNWAEKQQLQLVFQEDQGWVVLDEEAGQPAFSYTLKDLDLEFSVGDFVQVNPEINRQMVDQAMQWLDLKGDERVLDLFCGFGNFSLPLAQKAAQVLAVEGQQEQVARGEHNAERNHLAAKLNFLAADLNQPLKQQPFIDQPWDLVLLDPPRAGADHLCKEIQLLGANKLLYVSCDPNTLARDTKTLQSQGYRLKHLGIMDMFPQTSHVETMALFIAPVDA</sequence>
<dbReference type="Proteomes" id="UP000199058">
    <property type="component" value="Unassembled WGS sequence"/>
</dbReference>
<keyword evidence="8 11" id="KW-0411">Iron-sulfur</keyword>
<evidence type="ECO:0000256" key="5">
    <source>
        <dbReference type="ARBA" id="ARBA00022691"/>
    </source>
</evidence>
<dbReference type="STRING" id="1122252.SAMN05660443_0842"/>
<dbReference type="EC" id="2.1.1.190" evidence="11"/>
<feature type="domain" description="TRAM" evidence="15">
    <location>
        <begin position="30"/>
        <end position="91"/>
    </location>
</feature>
<dbReference type="OrthoDB" id="9804590at2"/>
<gene>
    <name evidence="11" type="primary">rlmD</name>
    <name evidence="16" type="ORF">SAMN05660443_0842</name>
</gene>
<dbReference type="GO" id="GO:0003723">
    <property type="term" value="F:RNA binding"/>
    <property type="evidence" value="ECO:0007669"/>
    <property type="project" value="InterPro"/>
</dbReference>
<dbReference type="Pfam" id="PF05958">
    <property type="entry name" value="tRNA_U5-meth_tr"/>
    <property type="match status" value="1"/>
</dbReference>
<evidence type="ECO:0000256" key="8">
    <source>
        <dbReference type="ARBA" id="ARBA00023014"/>
    </source>
</evidence>
<dbReference type="InterPro" id="IPR030390">
    <property type="entry name" value="MeTrfase_TrmA_AS"/>
</dbReference>
<protein>
    <recommendedName>
        <fullName evidence="11">23S rRNA (uracil(1939)-C(5))-methyltransferase RlmD</fullName>
        <ecNumber evidence="11">2.1.1.190</ecNumber>
    </recommendedName>
    <alternativeName>
        <fullName evidence="11">23S rRNA(m5U1939)-methyltransferase</fullName>
    </alternativeName>
</protein>
<feature type="active site" evidence="13">
    <location>
        <position position="421"/>
    </location>
</feature>
<feature type="binding site" evidence="11 12">
    <location>
        <position position="346"/>
    </location>
    <ligand>
        <name>S-adenosyl-L-methionine</name>
        <dbReference type="ChEBI" id="CHEBI:59789"/>
    </ligand>
</feature>
<feature type="binding site" evidence="11">
    <location>
        <position position="187"/>
    </location>
    <ligand>
        <name>[4Fe-4S] cluster</name>
        <dbReference type="ChEBI" id="CHEBI:49883"/>
    </ligand>
</feature>
<evidence type="ECO:0000256" key="11">
    <source>
        <dbReference type="HAMAP-Rule" id="MF_01010"/>
    </source>
</evidence>
<evidence type="ECO:0000256" key="14">
    <source>
        <dbReference type="SAM" id="MobiDB-lite"/>
    </source>
</evidence>
<proteinExistence type="inferred from homology"/>
<evidence type="ECO:0000256" key="4">
    <source>
        <dbReference type="ARBA" id="ARBA00022679"/>
    </source>
</evidence>
<evidence type="ECO:0000313" key="16">
    <source>
        <dbReference type="EMBL" id="SFB90425.1"/>
    </source>
</evidence>
<feature type="active site" description="Nucleophile" evidence="11 12">
    <location>
        <position position="421"/>
    </location>
</feature>
<dbReference type="PANTHER" id="PTHR11061">
    <property type="entry name" value="RNA M5U METHYLTRANSFERASE"/>
    <property type="match status" value="1"/>
</dbReference>
<keyword evidence="3 11" id="KW-0489">Methyltransferase</keyword>
<dbReference type="PROSITE" id="PS51687">
    <property type="entry name" value="SAM_MT_RNA_M5U"/>
    <property type="match status" value="1"/>
</dbReference>
<keyword evidence="17" id="KW-1185">Reference proteome</keyword>
<dbReference type="CDD" id="cd02440">
    <property type="entry name" value="AdoMet_MTases"/>
    <property type="match status" value="1"/>
</dbReference>
<keyword evidence="6 11" id="KW-0479">Metal-binding</keyword>
<dbReference type="NCBIfam" id="TIGR00479">
    <property type="entry name" value="rumA"/>
    <property type="match status" value="1"/>
</dbReference>
<dbReference type="RefSeq" id="WP_091959558.1">
    <property type="nucleotide sequence ID" value="NZ_FOLH01000001.1"/>
</dbReference>
<accession>A0A1I1ETG5</accession>
<evidence type="ECO:0000259" key="15">
    <source>
        <dbReference type="PROSITE" id="PS50926"/>
    </source>
</evidence>
<dbReference type="PROSITE" id="PS01230">
    <property type="entry name" value="TRMA_1"/>
    <property type="match status" value="1"/>
</dbReference>
<dbReference type="NCBIfam" id="NF009639">
    <property type="entry name" value="PRK13168.1"/>
    <property type="match status" value="1"/>
</dbReference>
<feature type="binding site" evidence="11 12">
    <location>
        <position position="296"/>
    </location>
    <ligand>
        <name>S-adenosyl-L-methionine</name>
        <dbReference type="ChEBI" id="CHEBI:59789"/>
    </ligand>
</feature>
<dbReference type="PROSITE" id="PS50926">
    <property type="entry name" value="TRAM"/>
    <property type="match status" value="1"/>
</dbReference>
<evidence type="ECO:0000256" key="7">
    <source>
        <dbReference type="ARBA" id="ARBA00023004"/>
    </source>
</evidence>
<feature type="region of interest" description="Disordered" evidence="14">
    <location>
        <begin position="1"/>
        <end position="29"/>
    </location>
</feature>
<keyword evidence="2 11" id="KW-0698">rRNA processing</keyword>
<keyword evidence="7 11" id="KW-0408">Iron</keyword>
<feature type="binding site" evidence="11 12">
    <location>
        <position position="395"/>
    </location>
    <ligand>
        <name>S-adenosyl-L-methionine</name>
        <dbReference type="ChEBI" id="CHEBI:59789"/>
    </ligand>
</feature>
<dbReference type="PANTHER" id="PTHR11061:SF49">
    <property type="entry name" value="23S RRNA (URACIL(1939)-C(5))-METHYLTRANSFERASE RLMD"/>
    <property type="match status" value="1"/>
</dbReference>
<feature type="binding site" evidence="11">
    <location>
        <position position="104"/>
    </location>
    <ligand>
        <name>[4Fe-4S] cluster</name>
        <dbReference type="ChEBI" id="CHEBI:49883"/>
    </ligand>
</feature>
<feature type="binding site" evidence="11">
    <location>
        <position position="374"/>
    </location>
    <ligand>
        <name>S-adenosyl-L-methionine</name>
        <dbReference type="ChEBI" id="CHEBI:59789"/>
    </ligand>
</feature>
<evidence type="ECO:0000256" key="13">
    <source>
        <dbReference type="PROSITE-ProRule" id="PRU10015"/>
    </source>
</evidence>
<evidence type="ECO:0000256" key="6">
    <source>
        <dbReference type="ARBA" id="ARBA00022723"/>
    </source>
</evidence>
<evidence type="ECO:0000313" key="17">
    <source>
        <dbReference type="Proteomes" id="UP000199058"/>
    </source>
</evidence>
<dbReference type="SUPFAM" id="SSF53335">
    <property type="entry name" value="S-adenosyl-L-methionine-dependent methyltransferases"/>
    <property type="match status" value="1"/>
</dbReference>
<dbReference type="Gene3D" id="2.40.50.1070">
    <property type="match status" value="1"/>
</dbReference>
<comment type="similarity">
    <text evidence="11">Belongs to the class I-like SAM-binding methyltransferase superfamily. RNA M5U methyltransferase family. RlmD subfamily.</text>
</comment>
<dbReference type="InterPro" id="IPR010280">
    <property type="entry name" value="U5_MeTrfase_fam"/>
</dbReference>
<evidence type="ECO:0000256" key="3">
    <source>
        <dbReference type="ARBA" id="ARBA00022603"/>
    </source>
</evidence>
<dbReference type="EMBL" id="FOLH01000001">
    <property type="protein sequence ID" value="SFB90425.1"/>
    <property type="molecule type" value="Genomic_DNA"/>
</dbReference>
<reference evidence="16 17" key="1">
    <citation type="submission" date="2016-10" db="EMBL/GenBank/DDBJ databases">
        <authorList>
            <person name="de Groot N.N."/>
        </authorList>
    </citation>
    <scope>NUCLEOTIDE SEQUENCE [LARGE SCALE GENOMIC DNA]</scope>
    <source>
        <strain evidence="16 17">DSM 18438</strain>
    </source>
</reference>
<keyword evidence="1 11" id="KW-0004">4Fe-4S</keyword>
<dbReference type="AlphaFoldDB" id="A0A1I1ETG5"/>
<dbReference type="InterPro" id="IPR029063">
    <property type="entry name" value="SAM-dependent_MTases_sf"/>
</dbReference>
<dbReference type="PROSITE" id="PS01231">
    <property type="entry name" value="TRMA_2"/>
    <property type="match status" value="1"/>
</dbReference>
<feature type="binding site" evidence="11">
    <location>
        <position position="110"/>
    </location>
    <ligand>
        <name>[4Fe-4S] cluster</name>
        <dbReference type="ChEBI" id="CHEBI:49883"/>
    </ligand>
</feature>
<keyword evidence="5 11" id="KW-0949">S-adenosyl-L-methionine</keyword>
<organism evidence="16 17">
    <name type="scientific">Marinospirillum celere</name>
    <dbReference type="NCBI Taxonomy" id="1122252"/>
    <lineage>
        <taxon>Bacteria</taxon>
        <taxon>Pseudomonadati</taxon>
        <taxon>Pseudomonadota</taxon>
        <taxon>Gammaproteobacteria</taxon>
        <taxon>Oceanospirillales</taxon>
        <taxon>Oceanospirillaceae</taxon>
        <taxon>Marinospirillum</taxon>
    </lineage>
</organism>
<evidence type="ECO:0000256" key="2">
    <source>
        <dbReference type="ARBA" id="ARBA00022552"/>
    </source>
</evidence>
<evidence type="ECO:0000256" key="1">
    <source>
        <dbReference type="ARBA" id="ARBA00022485"/>
    </source>
</evidence>
<dbReference type="InterPro" id="IPR030391">
    <property type="entry name" value="MeTrfase_TrmA_CS"/>
</dbReference>
<feature type="binding site" evidence="11 12">
    <location>
        <position position="325"/>
    </location>
    <ligand>
        <name>S-adenosyl-L-methionine</name>
        <dbReference type="ChEBI" id="CHEBI:59789"/>
    </ligand>
</feature>
<dbReference type="Gene3D" id="3.40.50.150">
    <property type="entry name" value="Vaccinia Virus protein VP39"/>
    <property type="match status" value="1"/>
</dbReference>
<dbReference type="InterPro" id="IPR002792">
    <property type="entry name" value="TRAM_dom"/>
</dbReference>
<dbReference type="FunFam" id="3.40.50.150:FF:000009">
    <property type="entry name" value="23S rRNA (Uracil(1939)-C(5))-methyltransferase RlmD"/>
    <property type="match status" value="1"/>
</dbReference>
<dbReference type="GO" id="GO:0051539">
    <property type="term" value="F:4 iron, 4 sulfur cluster binding"/>
    <property type="evidence" value="ECO:0007669"/>
    <property type="project" value="UniProtKB-KW"/>
</dbReference>
<dbReference type="HAMAP" id="MF_01010">
    <property type="entry name" value="23SrRNA_methyltr_RlmD"/>
    <property type="match status" value="1"/>
</dbReference>
<keyword evidence="4 11" id="KW-0808">Transferase</keyword>
<name>A0A1I1ETG5_9GAMM</name>
<dbReference type="InterPro" id="IPR001566">
    <property type="entry name" value="23S_rRNA_MeTrfase_RlmD"/>
</dbReference>
<feature type="binding site" evidence="11">
    <location>
        <position position="113"/>
    </location>
    <ligand>
        <name>[4Fe-4S] cluster</name>
        <dbReference type="ChEBI" id="CHEBI:49883"/>
    </ligand>
</feature>
<dbReference type="GO" id="GO:0070475">
    <property type="term" value="P:rRNA base methylation"/>
    <property type="evidence" value="ECO:0007669"/>
    <property type="project" value="TreeGrafter"/>
</dbReference>
<dbReference type="GO" id="GO:0005506">
    <property type="term" value="F:iron ion binding"/>
    <property type="evidence" value="ECO:0007669"/>
    <property type="project" value="UniProtKB-UniRule"/>
</dbReference>
<comment type="function">
    <text evidence="10 11">Catalyzes the formation of 5-methyl-uridine at position 1939 (m5U1939) in 23S rRNA.</text>
</comment>
<feature type="binding site" evidence="11">
    <location>
        <position position="330"/>
    </location>
    <ligand>
        <name>S-adenosyl-L-methionine</name>
        <dbReference type="ChEBI" id="CHEBI:59789"/>
    </ligand>
</feature>
<dbReference type="Gene3D" id="2.40.50.140">
    <property type="entry name" value="Nucleic acid-binding proteins"/>
    <property type="match status" value="1"/>
</dbReference>
<dbReference type="GO" id="GO:0070041">
    <property type="term" value="F:rRNA (uridine-C5-)-methyltransferase activity"/>
    <property type="evidence" value="ECO:0007669"/>
    <property type="project" value="UniProtKB-UniRule"/>
</dbReference>
<dbReference type="InterPro" id="IPR012340">
    <property type="entry name" value="NA-bd_OB-fold"/>
</dbReference>
<comment type="catalytic activity">
    <reaction evidence="9 11">
        <text>uridine(1939) in 23S rRNA + S-adenosyl-L-methionine = 5-methyluridine(1939) in 23S rRNA + S-adenosyl-L-homocysteine + H(+)</text>
        <dbReference type="Rhea" id="RHEA:42908"/>
        <dbReference type="Rhea" id="RHEA-COMP:10278"/>
        <dbReference type="Rhea" id="RHEA-COMP:10279"/>
        <dbReference type="ChEBI" id="CHEBI:15378"/>
        <dbReference type="ChEBI" id="CHEBI:57856"/>
        <dbReference type="ChEBI" id="CHEBI:59789"/>
        <dbReference type="ChEBI" id="CHEBI:65315"/>
        <dbReference type="ChEBI" id="CHEBI:74447"/>
        <dbReference type="EC" id="2.1.1.190"/>
    </reaction>
</comment>
<evidence type="ECO:0000256" key="9">
    <source>
        <dbReference type="ARBA" id="ARBA00052756"/>
    </source>
</evidence>
<evidence type="ECO:0000256" key="12">
    <source>
        <dbReference type="PROSITE-ProRule" id="PRU01024"/>
    </source>
</evidence>